<evidence type="ECO:0000313" key="2">
    <source>
        <dbReference type="Proteomes" id="UP001177140"/>
    </source>
</evidence>
<dbReference type="Proteomes" id="UP001177140">
    <property type="component" value="Unassembled WGS sequence"/>
</dbReference>
<proteinExistence type="predicted"/>
<comment type="caution">
    <text evidence="1">The sequence shown here is derived from an EMBL/GenBank/DDBJ whole genome shotgun (WGS) entry which is preliminary data.</text>
</comment>
<dbReference type="InterPro" id="IPR016181">
    <property type="entry name" value="Acyl_CoA_acyltransferase"/>
</dbReference>
<dbReference type="AlphaFoldDB" id="A0AA41S367"/>
<protein>
    <submittedName>
        <fullName evidence="1">Uncharacterized protein</fullName>
    </submittedName>
</protein>
<organism evidence="1 2">
    <name type="scientific">Papaver nudicaule</name>
    <name type="common">Iceland poppy</name>
    <dbReference type="NCBI Taxonomy" id="74823"/>
    <lineage>
        <taxon>Eukaryota</taxon>
        <taxon>Viridiplantae</taxon>
        <taxon>Streptophyta</taxon>
        <taxon>Embryophyta</taxon>
        <taxon>Tracheophyta</taxon>
        <taxon>Spermatophyta</taxon>
        <taxon>Magnoliopsida</taxon>
        <taxon>Ranunculales</taxon>
        <taxon>Papaveraceae</taxon>
        <taxon>Papaveroideae</taxon>
        <taxon>Papaver</taxon>
    </lineage>
</organism>
<evidence type="ECO:0000313" key="1">
    <source>
        <dbReference type="EMBL" id="MCL7026423.1"/>
    </source>
</evidence>
<dbReference type="SUPFAM" id="SSF55729">
    <property type="entry name" value="Acyl-CoA N-acyltransferases (Nat)"/>
    <property type="match status" value="1"/>
</dbReference>
<keyword evidence="2" id="KW-1185">Reference proteome</keyword>
<name>A0AA41S367_PAPNU</name>
<sequence>MTTFRKFCCNDLLDITPILMDQFSTAKHNKTLDQRSLSWYLTCIAEFCDYFIVATSPGERIMGYCTAIIEEDDTMTKRCNITHIAVYDRDEVDCLSILPSTNLRHISLKEMLEGTGFENHIENQTEDMI</sequence>
<gene>
    <name evidence="1" type="ORF">MKW94_024839</name>
</gene>
<dbReference type="EMBL" id="JAJJMA010056467">
    <property type="protein sequence ID" value="MCL7026423.1"/>
    <property type="molecule type" value="Genomic_DNA"/>
</dbReference>
<accession>A0AA41S367</accession>
<dbReference type="Gene3D" id="3.40.630.30">
    <property type="match status" value="1"/>
</dbReference>
<reference evidence="1" key="1">
    <citation type="submission" date="2022-03" db="EMBL/GenBank/DDBJ databases">
        <title>A functionally conserved STORR gene fusion in Papaver species that diverged 16.8 million years ago.</title>
        <authorList>
            <person name="Catania T."/>
        </authorList>
    </citation>
    <scope>NUCLEOTIDE SEQUENCE</scope>
    <source>
        <strain evidence="1">S-191538</strain>
    </source>
</reference>